<evidence type="ECO:0000256" key="5">
    <source>
        <dbReference type="ARBA" id="ARBA00023136"/>
    </source>
</evidence>
<accession>A0ABR0TYP0</accession>
<sequence>MEEVGSDGPPVSPLAKWRNDFSRAFQYYLDRSAPHIVNRWLGTLAAAAIYILRVYYVQGFYVISYGLAIYILNLLIGFMSPKVDPGLEALDGASSPTKDSDEFRPFIRRLPEFKFWYAITKAFCVAFMMTFFSVFDVPVFWPILFFYWVFLFFLTMKRQITHMIKYRYVPFNFGKQRYAGKRSPESTSGSFKD</sequence>
<organism evidence="8 9">
    <name type="scientific">Rehmannia glutinosa</name>
    <name type="common">Chinese foxglove</name>
    <dbReference type="NCBI Taxonomy" id="99300"/>
    <lineage>
        <taxon>Eukaryota</taxon>
        <taxon>Viridiplantae</taxon>
        <taxon>Streptophyta</taxon>
        <taxon>Embryophyta</taxon>
        <taxon>Tracheophyta</taxon>
        <taxon>Spermatophyta</taxon>
        <taxon>Magnoliopsida</taxon>
        <taxon>eudicotyledons</taxon>
        <taxon>Gunneridae</taxon>
        <taxon>Pentapetalae</taxon>
        <taxon>asterids</taxon>
        <taxon>lamiids</taxon>
        <taxon>Lamiales</taxon>
        <taxon>Orobanchaceae</taxon>
        <taxon>Rehmannieae</taxon>
        <taxon>Rehmannia</taxon>
    </lineage>
</organism>
<evidence type="ECO:0000256" key="6">
    <source>
        <dbReference type="PIRNR" id="PIRNR016013"/>
    </source>
</evidence>
<keyword evidence="4 7" id="KW-1133">Transmembrane helix</keyword>
<comment type="caution">
    <text evidence="8">The sequence shown here is derived from an EMBL/GenBank/DDBJ whole genome shotgun (WGS) entry which is preliminary data.</text>
</comment>
<evidence type="ECO:0000313" key="9">
    <source>
        <dbReference type="Proteomes" id="UP001318860"/>
    </source>
</evidence>
<evidence type="ECO:0000313" key="8">
    <source>
        <dbReference type="EMBL" id="KAK6115327.1"/>
    </source>
</evidence>
<dbReference type="PANTHER" id="PTHR10743">
    <property type="entry name" value="PROTEIN RER1"/>
    <property type="match status" value="1"/>
</dbReference>
<gene>
    <name evidence="8" type="ORF">DH2020_007596</name>
</gene>
<evidence type="ECO:0000256" key="1">
    <source>
        <dbReference type="ARBA" id="ARBA00004141"/>
    </source>
</evidence>
<comment type="function">
    <text evidence="6">Involved in the retrieval of endoplasmic reticulum membrane proteins from the early Golgi compartment.</text>
</comment>
<dbReference type="PANTHER" id="PTHR10743:SF0">
    <property type="entry name" value="PROTEIN RER1"/>
    <property type="match status" value="1"/>
</dbReference>
<evidence type="ECO:0000256" key="4">
    <source>
        <dbReference type="ARBA" id="ARBA00022989"/>
    </source>
</evidence>
<proteinExistence type="inferred from homology"/>
<evidence type="ECO:0000256" key="7">
    <source>
        <dbReference type="SAM" id="Phobius"/>
    </source>
</evidence>
<comment type="similarity">
    <text evidence="2 6">Belongs to the RER1 family.</text>
</comment>
<dbReference type="Pfam" id="PF03248">
    <property type="entry name" value="Rer1"/>
    <property type="match status" value="1"/>
</dbReference>
<reference evidence="8 9" key="1">
    <citation type="journal article" date="2021" name="Comput. Struct. Biotechnol. J.">
        <title>De novo genome assembly of the potent medicinal plant Rehmannia glutinosa using nanopore technology.</title>
        <authorList>
            <person name="Ma L."/>
            <person name="Dong C."/>
            <person name="Song C."/>
            <person name="Wang X."/>
            <person name="Zheng X."/>
            <person name="Niu Y."/>
            <person name="Chen S."/>
            <person name="Feng W."/>
        </authorList>
    </citation>
    <scope>NUCLEOTIDE SEQUENCE [LARGE SCALE GENOMIC DNA]</scope>
    <source>
        <strain evidence="8">DH-2019</strain>
    </source>
</reference>
<keyword evidence="9" id="KW-1185">Reference proteome</keyword>
<evidence type="ECO:0000256" key="2">
    <source>
        <dbReference type="ARBA" id="ARBA00006070"/>
    </source>
</evidence>
<feature type="transmembrane region" description="Helical" evidence="7">
    <location>
        <begin position="115"/>
        <end position="133"/>
    </location>
</feature>
<dbReference type="PIRSF" id="PIRSF016013">
    <property type="entry name" value="AtER_Rer1p"/>
    <property type="match status" value="1"/>
</dbReference>
<dbReference type="InterPro" id="IPR004932">
    <property type="entry name" value="Rer1"/>
</dbReference>
<name>A0ABR0TYP0_REHGL</name>
<dbReference type="Proteomes" id="UP001318860">
    <property type="component" value="Unassembled WGS sequence"/>
</dbReference>
<keyword evidence="3 7" id="KW-0812">Transmembrane</keyword>
<comment type="subcellular location">
    <subcellularLocation>
        <location evidence="1">Membrane</location>
        <topology evidence="1">Multi-pass membrane protein</topology>
    </subcellularLocation>
</comment>
<feature type="transmembrane region" description="Helical" evidence="7">
    <location>
        <begin position="62"/>
        <end position="80"/>
    </location>
</feature>
<feature type="transmembrane region" description="Helical" evidence="7">
    <location>
        <begin position="139"/>
        <end position="156"/>
    </location>
</feature>
<protein>
    <recommendedName>
        <fullName evidence="6">Protein RER1</fullName>
    </recommendedName>
</protein>
<evidence type="ECO:0000256" key="3">
    <source>
        <dbReference type="ARBA" id="ARBA00022692"/>
    </source>
</evidence>
<dbReference type="EMBL" id="JABTTQ020003506">
    <property type="protein sequence ID" value="KAK6115327.1"/>
    <property type="molecule type" value="Genomic_DNA"/>
</dbReference>
<keyword evidence="5 6" id="KW-0472">Membrane</keyword>